<reference evidence="3" key="1">
    <citation type="submission" date="2020-10" db="EMBL/GenBank/DDBJ databases">
        <authorList>
            <person name="Gilroy R."/>
        </authorList>
    </citation>
    <scope>NUCLEOTIDE SEQUENCE</scope>
    <source>
        <strain evidence="3">10192</strain>
    </source>
</reference>
<dbReference type="AlphaFoldDB" id="A0A9D9DR36"/>
<evidence type="ECO:0000313" key="4">
    <source>
        <dbReference type="Proteomes" id="UP000823632"/>
    </source>
</evidence>
<organism evidence="3 4">
    <name type="scientific">Candidatus Scatousia excrementipullorum</name>
    <dbReference type="NCBI Taxonomy" id="2840936"/>
    <lineage>
        <taxon>Bacteria</taxon>
        <taxon>Candidatus Scatousia</taxon>
    </lineage>
</organism>
<evidence type="ECO:0000256" key="1">
    <source>
        <dbReference type="SAM" id="MobiDB-lite"/>
    </source>
</evidence>
<proteinExistence type="predicted"/>
<feature type="domain" description="DUF2963" evidence="2">
    <location>
        <begin position="149"/>
        <end position="191"/>
    </location>
</feature>
<feature type="compositionally biased region" description="Polar residues" evidence="1">
    <location>
        <begin position="29"/>
        <end position="42"/>
    </location>
</feature>
<dbReference type="Gene3D" id="3.90.930.1">
    <property type="match status" value="1"/>
</dbReference>
<dbReference type="Proteomes" id="UP000823632">
    <property type="component" value="Unassembled WGS sequence"/>
</dbReference>
<accession>A0A9D9DR36</accession>
<sequence length="542" mass="61431">MLDSVKFSQVNFKGSTNLIEQFKEKQNRTEQSGAQNNVTPPQTGAEALSNYNRAAIAQAPASTNNKKKNVEAELLAKFSDLKPAEPIKIDQNFMTNFKGDKVTGSDGIVEYYEEKSGDISKIYFVFDNKVSTAYEVNNKTGNMIREDLFDKDGKPISVIEYNPETGIAKKYTSYDLDNGKLNSVAEYDDKGDCVRSVIYDTKTGNISRIFEHDKGIDGGVDIHYEFENGKLVTKKIESPLDGNTLEATRFVDGKELKTIKTKLYPVINNSDIDFSKINLQPSTPGNVELDVSKVNGEKKFRSNNTLESITVKDGNITRIYNMDATGNKLDNIEEKENDIMKRSIRINKETGKLDSIDEFDAQGHNIKSTYFNKNGKPEGVYETPSGGQDGVMRRVVYYDDGKLRGYDISDGKTFDLKHTFRFDKSGNLIEHMEYNEDGKSKDRYYNEMIDFVENKTEDPKNAESIEWFRKLLANPNCEKTYVPQANIVHVKEKGLIDGMEYDVFSNGTVRAYSNWGNDAIIMNSNEEMIKLFNDCKEEHHDD</sequence>
<dbReference type="InterPro" id="IPR021348">
    <property type="entry name" value="DUF2963"/>
</dbReference>
<name>A0A9D9DR36_9BACT</name>
<evidence type="ECO:0000259" key="2">
    <source>
        <dbReference type="Pfam" id="PF11178"/>
    </source>
</evidence>
<gene>
    <name evidence="3" type="ORF">IAC76_07665</name>
</gene>
<protein>
    <recommendedName>
        <fullName evidence="2">DUF2963 domain-containing protein</fullName>
    </recommendedName>
</protein>
<feature type="region of interest" description="Disordered" evidence="1">
    <location>
        <begin position="24"/>
        <end position="45"/>
    </location>
</feature>
<reference evidence="3" key="2">
    <citation type="journal article" date="2021" name="PeerJ">
        <title>Extensive microbial diversity within the chicken gut microbiome revealed by metagenomics and culture.</title>
        <authorList>
            <person name="Gilroy R."/>
            <person name="Ravi A."/>
            <person name="Getino M."/>
            <person name="Pursley I."/>
            <person name="Horton D.L."/>
            <person name="Alikhan N.F."/>
            <person name="Baker D."/>
            <person name="Gharbi K."/>
            <person name="Hall N."/>
            <person name="Watson M."/>
            <person name="Adriaenssens E.M."/>
            <person name="Foster-Nyarko E."/>
            <person name="Jarju S."/>
            <person name="Secka A."/>
            <person name="Antonio M."/>
            <person name="Oren A."/>
            <person name="Chaudhuri R.R."/>
            <person name="La Ragione R."/>
            <person name="Hildebrand F."/>
            <person name="Pallen M.J."/>
        </authorList>
    </citation>
    <scope>NUCLEOTIDE SEQUENCE</scope>
    <source>
        <strain evidence="3">10192</strain>
    </source>
</reference>
<evidence type="ECO:0000313" key="3">
    <source>
        <dbReference type="EMBL" id="MBO8431248.1"/>
    </source>
</evidence>
<dbReference type="Pfam" id="PF11178">
    <property type="entry name" value="DUF2963"/>
    <property type="match status" value="1"/>
</dbReference>
<dbReference type="EMBL" id="JADIND010000171">
    <property type="protein sequence ID" value="MBO8431248.1"/>
    <property type="molecule type" value="Genomic_DNA"/>
</dbReference>
<comment type="caution">
    <text evidence="3">The sequence shown here is derived from an EMBL/GenBank/DDBJ whole genome shotgun (WGS) entry which is preliminary data.</text>
</comment>